<dbReference type="Proteomes" id="UP000011603">
    <property type="component" value="Unassembled WGS sequence"/>
</dbReference>
<evidence type="ECO:0000313" key="9">
    <source>
        <dbReference type="Proteomes" id="UP000299011"/>
    </source>
</evidence>
<dbReference type="Pfam" id="PF26033">
    <property type="entry name" value="DUF8009"/>
    <property type="match status" value="1"/>
</dbReference>
<keyword evidence="7" id="KW-1185">Reference proteome</keyword>
<evidence type="ECO:0000259" key="1">
    <source>
        <dbReference type="Pfam" id="PF26033"/>
    </source>
</evidence>
<dbReference type="EMBL" id="CP007551">
    <property type="protein sequence ID" value="AHZ21185.1"/>
    <property type="molecule type" value="Genomic_DNA"/>
</dbReference>
<evidence type="ECO:0000313" key="4">
    <source>
        <dbReference type="EMBL" id="EMA04344.1"/>
    </source>
</evidence>
<dbReference type="PATRIC" id="fig|523841.21.peg.338"/>
<dbReference type="EMBL" id="AOLO01000002">
    <property type="protein sequence ID" value="EMA04344.1"/>
    <property type="molecule type" value="Genomic_DNA"/>
</dbReference>
<dbReference type="HOGENOM" id="CLU_120319_0_0_2"/>
<evidence type="ECO:0000313" key="7">
    <source>
        <dbReference type="Proteomes" id="UP000011603"/>
    </source>
</evidence>
<reference evidence="2 6" key="2">
    <citation type="journal article" date="2012" name="J. Bacteriol.">
        <title>Complete genome sequence of the metabolically versatile halophilic archaeon Haloferax mediterranei, a poly(3-hydroxybutyrate-co-3-hydroxyvalerate) producer.</title>
        <authorList>
            <person name="Han J."/>
            <person name="Zhang F."/>
            <person name="Hou J."/>
            <person name="Liu X."/>
            <person name="Li M."/>
            <person name="Liu H."/>
            <person name="Cai L."/>
            <person name="Zhang B."/>
            <person name="Chen Y."/>
            <person name="Zhou J."/>
            <person name="Hu S."/>
            <person name="Xiang H."/>
        </authorList>
    </citation>
    <scope>NUCLEOTIDE SEQUENCE [LARGE SCALE GENOMIC DNA]</scope>
    <source>
        <strain evidence="6">ATCC 33500 / DSM 1411 / JCM 8866 / NBRC 14739 / NCIMB 2177 / R-4</strain>
        <strain evidence="2">CGMCC 1.2087</strain>
    </source>
</reference>
<evidence type="ECO:0000313" key="2">
    <source>
        <dbReference type="EMBL" id="AFK19469.1"/>
    </source>
</evidence>
<dbReference type="AlphaFoldDB" id="I3R5F9"/>
<dbReference type="PaxDb" id="523841-HFX_1764"/>
<dbReference type="KEGG" id="hme:HFX_1764"/>
<protein>
    <recommendedName>
        <fullName evidence="1">DUF8009 domain-containing protein</fullName>
    </recommendedName>
</protein>
<dbReference type="STRING" id="523841.HFX_1764"/>
<reference evidence="4 7" key="3">
    <citation type="journal article" date="2014" name="PLoS Genet.">
        <title>Phylogenetically driven sequencing of extremely halophilic archaea reveals strategies for static and dynamic osmo-response.</title>
        <authorList>
            <person name="Becker E.A."/>
            <person name="Seitzer P.M."/>
            <person name="Tritt A."/>
            <person name="Larsen D."/>
            <person name="Krusor M."/>
            <person name="Yao A.I."/>
            <person name="Wu D."/>
            <person name="Madern D."/>
            <person name="Eisen J.A."/>
            <person name="Darling A.E."/>
            <person name="Facciotti M.T."/>
        </authorList>
    </citation>
    <scope>NUCLEOTIDE SEQUENCE [LARGE SCALE GENOMIC DNA]</scope>
    <source>
        <strain evidence="4">ATCC 33500</strain>
        <strain evidence="7">ATCC 33500 / DSM 1411 / JCM 8866 / NBRC 14739 / NCIMB 2177 / R-4</strain>
    </source>
</reference>
<feature type="domain" description="DUF8009" evidence="1">
    <location>
        <begin position="7"/>
        <end position="140"/>
    </location>
</feature>
<evidence type="ECO:0000313" key="3">
    <source>
        <dbReference type="EMBL" id="AHZ21185.1"/>
    </source>
</evidence>
<dbReference type="EMBL" id="CP039139">
    <property type="protein sequence ID" value="QCQ75930.1"/>
    <property type="molecule type" value="Genomic_DNA"/>
</dbReference>
<sequence>MNGTHGSSDPSVIRSIAVTTDDLVTALEANRRGSQPVVLRVTPPFYGRMRARIHLTGGESSDYGDPSPLHLDPHVFVADSAPSYPEVDETRPDPYEIDEHHERHTEAVQEWRTSIREHLRDSVDIPTEDGPHEVEVKYLG</sequence>
<dbReference type="RefSeq" id="WP_004056612.1">
    <property type="nucleotide sequence ID" value="NC_017941.2"/>
</dbReference>
<dbReference type="InterPro" id="IPR058322">
    <property type="entry name" value="DUF8009"/>
</dbReference>
<dbReference type="Proteomes" id="UP000027075">
    <property type="component" value="Chromosome"/>
</dbReference>
<accession>I3R5F9</accession>
<evidence type="ECO:0000313" key="8">
    <source>
        <dbReference type="Proteomes" id="UP000027075"/>
    </source>
</evidence>
<dbReference type="eggNOG" id="arCOG04661">
    <property type="taxonomic scope" value="Archaea"/>
</dbReference>
<reference evidence="3 8" key="4">
    <citation type="submission" date="2014-04" db="EMBL/GenBank/DDBJ databases">
        <title>Transcriptional profiles of Haloferax mediterranei on the basis of nitrogen availability.</title>
        <authorList>
            <person name="Bautista V."/>
        </authorList>
    </citation>
    <scope>NUCLEOTIDE SEQUENCE [LARGE SCALE GENOMIC DNA]</scope>
    <source>
        <strain evidence="3">ATCC 33500</strain>
        <strain evidence="8">ATCC 33500 / DSM 1411 / JCM 8866 / NBRC 14739 / NCIMB 2177 / R-4</strain>
    </source>
</reference>
<evidence type="ECO:0000313" key="6">
    <source>
        <dbReference type="Proteomes" id="UP000006469"/>
    </source>
</evidence>
<dbReference type="GeneID" id="40157122"/>
<organism evidence="2 6">
    <name type="scientific">Haloferax mediterranei (strain ATCC 33500 / DSM 1411 / JCM 8866 / NBRC 14739 / NCIMB 2177 / R-4)</name>
    <name type="common">Halobacterium mediterranei</name>
    <dbReference type="NCBI Taxonomy" id="523841"/>
    <lineage>
        <taxon>Archaea</taxon>
        <taxon>Methanobacteriati</taxon>
        <taxon>Methanobacteriota</taxon>
        <taxon>Stenosarchaea group</taxon>
        <taxon>Halobacteria</taxon>
        <taxon>Halobacteriales</taxon>
        <taxon>Haloferacaceae</taxon>
        <taxon>Haloferax</taxon>
    </lineage>
</organism>
<dbReference type="Proteomes" id="UP000299011">
    <property type="component" value="Chromosome"/>
</dbReference>
<dbReference type="OrthoDB" id="199191at2157"/>
<reference evidence="5 9" key="6">
    <citation type="submission" date="2019-04" db="EMBL/GenBank/DDBJ databases">
        <title>Methylomes of two halophilic Archaea, Haloarcula marismortui and Haloferax mediterranei.</title>
        <authorList>
            <person name="DasSarma S."/>
            <person name="DasSarma P."/>
            <person name="DasSarma S."/>
            <person name="Fomenkov A."/>
            <person name="Vincze T."/>
            <person name="Anton B.P."/>
            <person name="Roberts R.J."/>
        </authorList>
    </citation>
    <scope>NUCLEOTIDE SEQUENCE [LARGE SCALE GENOMIC DNA]</scope>
    <source>
        <strain evidence="5">ATCC 33500</strain>
        <strain evidence="9">ATCC 33500 / DSM 1411 / JCM 8866 / NBRC 14739 / NCIMB 2177 / R-4</strain>
    </source>
</reference>
<reference evidence="2" key="5">
    <citation type="submission" date="2014-05" db="EMBL/GenBank/DDBJ databases">
        <authorList>
            <person name="Wang L."/>
            <person name="Yang H."/>
            <person name="Xiang H."/>
        </authorList>
    </citation>
    <scope>NUCLEOTIDE SEQUENCE</scope>
    <source>
        <strain evidence="2">CGMCC 1.2087</strain>
    </source>
</reference>
<proteinExistence type="predicted"/>
<dbReference type="Proteomes" id="UP000006469">
    <property type="component" value="Chromosome"/>
</dbReference>
<name>I3R5F9_HALMT</name>
<gene>
    <name evidence="2" type="ordered locus">HFX_1764</name>
    <name evidence="3" type="ORF">BM92_00295</name>
    <name evidence="4" type="ORF">C439_01677</name>
    <name evidence="5" type="ORF">E6P09_11855</name>
</gene>
<reference evidence="2" key="1">
    <citation type="journal article" date="2012" name="Appl. Environ. Microbiol.">
        <title>Identification of the haloarchaeal phasin (PhaP) that functions in polyhydroxyalkanoate accumulation and granule formation in Haloferax mediterranei.</title>
        <authorList>
            <person name="Cai S."/>
            <person name="Cai L."/>
            <person name="Liu H."/>
            <person name="Liu X."/>
            <person name="Han J."/>
            <person name="Zhou J."/>
            <person name="Xiang H."/>
        </authorList>
    </citation>
    <scope>NUCLEOTIDE SEQUENCE</scope>
    <source>
        <strain evidence="2">CGMCC 1.2087</strain>
    </source>
</reference>
<evidence type="ECO:0000313" key="5">
    <source>
        <dbReference type="EMBL" id="QCQ75930.1"/>
    </source>
</evidence>
<dbReference type="EMBL" id="CP001868">
    <property type="protein sequence ID" value="AFK19469.1"/>
    <property type="molecule type" value="Genomic_DNA"/>
</dbReference>